<gene>
    <name evidence="2" type="ORF">LITE_LOCUS6843</name>
</gene>
<evidence type="ECO:0000256" key="1">
    <source>
        <dbReference type="SAM" id="MobiDB-lite"/>
    </source>
</evidence>
<evidence type="ECO:0000313" key="2">
    <source>
        <dbReference type="EMBL" id="CAI0390694.1"/>
    </source>
</evidence>
<reference evidence="2" key="1">
    <citation type="submission" date="2022-08" db="EMBL/GenBank/DDBJ databases">
        <authorList>
            <person name="Gutierrez-Valencia J."/>
        </authorList>
    </citation>
    <scope>NUCLEOTIDE SEQUENCE</scope>
</reference>
<organism evidence="2 3">
    <name type="scientific">Linum tenue</name>
    <dbReference type="NCBI Taxonomy" id="586396"/>
    <lineage>
        <taxon>Eukaryota</taxon>
        <taxon>Viridiplantae</taxon>
        <taxon>Streptophyta</taxon>
        <taxon>Embryophyta</taxon>
        <taxon>Tracheophyta</taxon>
        <taxon>Spermatophyta</taxon>
        <taxon>Magnoliopsida</taxon>
        <taxon>eudicotyledons</taxon>
        <taxon>Gunneridae</taxon>
        <taxon>Pentapetalae</taxon>
        <taxon>rosids</taxon>
        <taxon>fabids</taxon>
        <taxon>Malpighiales</taxon>
        <taxon>Linaceae</taxon>
        <taxon>Linum</taxon>
    </lineage>
</organism>
<keyword evidence="3" id="KW-1185">Reference proteome</keyword>
<sequence>MSIRQNNTLFLEQWLSSISGNVSTSQSSSSLSSRAIVQTWAEIRDCLQSQALQPRHLQSMNLLLDSQVSLYVADTQAKLLLSILSSEKIALPNEAYTPLLRLLYVWVRKSSRPSPSLMDSAADVLLKFLDTEYGQIKDPIVFANTVLLLAAISYVPSASERSKTVCLDLVCRLLEQDYILISSFGALLLSHVLAGIGYALCSSGNAHFVRILDSLMGIWGKEDGPPCSLRNGLMILHLVEWVIPGIMKLNSQEKLQTFTLQALETPKLDYPPSGLVMAAGGVLRALNRSITSVQRLDLVSRLRFSSENILKSIAQNLITKMGRSISVANDGSTGLLLQCISLAVARAGPVSSHASLFISLAAALLTEIVPLRRLYTRILGSSVSSHGLEFDEAKEHLNSVLFKEAGSVTACFCNQYVSADEESRNVVENAFWRFCQEIYSGHRLAALLLHDREDQLLSNIEKMAESAFLMVVVFASTVSKHKLSSDLAPEIRMQTSVSILVSFSCMEYFRRIRLPEYMDTIRGVVVSVQENETACTTFVESMPPYADLTNAKEFPHLVKYTWLNDEVQTSRMLFYLRVIPTCIERLSALLFSEVVTPTMFLYMEHPNEKVSRASHSMFVAFISLGKEADGNETAPLKEQLAFYYILKSLSGYPEFTPFDGMASGFAHLIQHLPAGSPAIFYCIHSLAEKAQNLCSIVSVQNADLWKNWQGELEPCKKLLDLLLRFISLVDIQVLPDLMKVLAQLIIQLPKDGQNVVLNELYEHVAESDDVIRKPSLVSWLQSLSYLCYRDFDNTSRNAASKNKIGPEESSAASLPNPSQGAEGLSSRL</sequence>
<protein>
    <submittedName>
        <fullName evidence="2">Uncharacterized protein</fullName>
    </submittedName>
</protein>
<dbReference type="EMBL" id="CAMGYJ010000003">
    <property type="protein sequence ID" value="CAI0390694.1"/>
    <property type="molecule type" value="Genomic_DNA"/>
</dbReference>
<accession>A0AAV0I0I5</accession>
<dbReference type="PANTHER" id="PTHR36337:SF1">
    <property type="entry name" value="OBSCURIN-LIKE PROTEIN"/>
    <property type="match status" value="1"/>
</dbReference>
<dbReference type="AlphaFoldDB" id="A0AAV0I0I5"/>
<evidence type="ECO:0000313" key="3">
    <source>
        <dbReference type="Proteomes" id="UP001154282"/>
    </source>
</evidence>
<feature type="region of interest" description="Disordered" evidence="1">
    <location>
        <begin position="798"/>
        <end position="828"/>
    </location>
</feature>
<dbReference type="PANTHER" id="PTHR36337">
    <property type="entry name" value="OBSCURIN-LIKE PROTEIN"/>
    <property type="match status" value="1"/>
</dbReference>
<proteinExistence type="predicted"/>
<dbReference type="Proteomes" id="UP001154282">
    <property type="component" value="Unassembled WGS sequence"/>
</dbReference>
<comment type="caution">
    <text evidence="2">The sequence shown here is derived from an EMBL/GenBank/DDBJ whole genome shotgun (WGS) entry which is preliminary data.</text>
</comment>
<feature type="compositionally biased region" description="Polar residues" evidence="1">
    <location>
        <begin position="810"/>
        <end position="819"/>
    </location>
</feature>
<name>A0AAV0I0I5_9ROSI</name>